<evidence type="ECO:0000313" key="2">
    <source>
        <dbReference type="Proteomes" id="UP000233606"/>
    </source>
</evidence>
<reference evidence="1" key="1">
    <citation type="submission" date="2017-12" db="EMBL/GenBank/DDBJ databases">
        <title>Genomics of Macrococcus caseolyticus.</title>
        <authorList>
            <person name="MacFadyen A.C."/>
            <person name="Paterson G.K."/>
        </authorList>
    </citation>
    <scope>NUCLEOTIDE SEQUENCE</scope>
    <source>
        <strain evidence="1">5459_5_49</strain>
    </source>
</reference>
<organism evidence="1 2">
    <name type="scientific">Macrococcoides caseolyticum</name>
    <dbReference type="NCBI Taxonomy" id="69966"/>
    <lineage>
        <taxon>Bacteria</taxon>
        <taxon>Bacillati</taxon>
        <taxon>Bacillota</taxon>
        <taxon>Bacilli</taxon>
        <taxon>Bacillales</taxon>
        <taxon>Staphylococcaceae</taxon>
        <taxon>Macrococcoides</taxon>
    </lineage>
</organism>
<name>A0ACC9MNS4_9STAP</name>
<dbReference type="EMBL" id="PIWU01000027">
    <property type="protein sequence ID" value="PKE55487.1"/>
    <property type="molecule type" value="Genomic_DNA"/>
</dbReference>
<proteinExistence type="predicted"/>
<accession>A0ACC9MNS4</accession>
<keyword evidence="2" id="KW-1185">Reference proteome</keyword>
<comment type="caution">
    <text evidence="1">The sequence shown here is derived from an EMBL/GenBank/DDBJ whole genome shotgun (WGS) entry which is preliminary data.</text>
</comment>
<evidence type="ECO:0000313" key="1">
    <source>
        <dbReference type="EMBL" id="PKE55487.1"/>
    </source>
</evidence>
<gene>
    <name evidence="1" type="ORF">CW682_11725</name>
</gene>
<dbReference type="Proteomes" id="UP000233606">
    <property type="component" value="Unassembled WGS sequence"/>
</dbReference>
<protein>
    <submittedName>
        <fullName evidence="1">Uncharacterized protein</fullName>
    </submittedName>
</protein>
<sequence>MNQVIDLPNLFYIMQELVKERCYTDEEVDISFRKDYQDLATITVWHHSKKYPYGCKYLDIKEGDCIDSAYQKLEVVKHLMKNGGLLNELQDRA</sequence>